<protein>
    <submittedName>
        <fullName evidence="2">Restriction endonuclease subunit R</fullName>
    </submittedName>
</protein>
<dbReference type="Pfam" id="PF04851">
    <property type="entry name" value="ResIII"/>
    <property type="match status" value="1"/>
</dbReference>
<feature type="domain" description="Helicase ATP-binding" evidence="1">
    <location>
        <begin position="49"/>
        <end position="261"/>
    </location>
</feature>
<dbReference type="Gene3D" id="3.40.50.300">
    <property type="entry name" value="P-loop containing nucleotide triphosphate hydrolases"/>
    <property type="match status" value="2"/>
</dbReference>
<dbReference type="GO" id="GO:0016787">
    <property type="term" value="F:hydrolase activity"/>
    <property type="evidence" value="ECO:0007669"/>
    <property type="project" value="InterPro"/>
</dbReference>
<dbReference type="GO" id="GO:0005829">
    <property type="term" value="C:cytosol"/>
    <property type="evidence" value="ECO:0007669"/>
    <property type="project" value="TreeGrafter"/>
</dbReference>
<name>A0A2N1PJ15_9BACT</name>
<reference evidence="2 3" key="1">
    <citation type="journal article" date="2017" name="ISME J.">
        <title>Potential for microbial H2 and metal transformations associated with novel bacteria and archaea in deep terrestrial subsurface sediments.</title>
        <authorList>
            <person name="Hernsdorf A.W."/>
            <person name="Amano Y."/>
            <person name="Miyakawa K."/>
            <person name="Ise K."/>
            <person name="Suzuki Y."/>
            <person name="Anantharaman K."/>
            <person name="Probst A."/>
            <person name="Burstein D."/>
            <person name="Thomas B.C."/>
            <person name="Banfield J.F."/>
        </authorList>
    </citation>
    <scope>NUCLEOTIDE SEQUENCE [LARGE SCALE GENOMIC DNA]</scope>
    <source>
        <strain evidence="2">HGW-Wallbacteria-1</strain>
    </source>
</reference>
<keyword evidence="2" id="KW-0378">Hydrolase</keyword>
<gene>
    <name evidence="2" type="ORF">CVV64_19285</name>
</gene>
<dbReference type="PROSITE" id="PS51192">
    <property type="entry name" value="HELICASE_ATP_BIND_1"/>
    <property type="match status" value="1"/>
</dbReference>
<dbReference type="InterPro" id="IPR014001">
    <property type="entry name" value="Helicase_ATP-bd"/>
</dbReference>
<dbReference type="EMBL" id="PGXC01000051">
    <property type="protein sequence ID" value="PKK88331.1"/>
    <property type="molecule type" value="Genomic_DNA"/>
</dbReference>
<dbReference type="Proteomes" id="UP000233256">
    <property type="component" value="Unassembled WGS sequence"/>
</dbReference>
<dbReference type="SMART" id="SM00487">
    <property type="entry name" value="DEXDc"/>
    <property type="match status" value="1"/>
</dbReference>
<evidence type="ECO:0000259" key="1">
    <source>
        <dbReference type="PROSITE" id="PS51192"/>
    </source>
</evidence>
<dbReference type="PANTHER" id="PTHR47396:SF1">
    <property type="entry name" value="ATP-DEPENDENT HELICASE IRC3-RELATED"/>
    <property type="match status" value="1"/>
</dbReference>
<proteinExistence type="predicted"/>
<accession>A0A2N1PJ15</accession>
<evidence type="ECO:0000313" key="3">
    <source>
        <dbReference type="Proteomes" id="UP000233256"/>
    </source>
</evidence>
<dbReference type="GO" id="GO:0004519">
    <property type="term" value="F:endonuclease activity"/>
    <property type="evidence" value="ECO:0007669"/>
    <property type="project" value="UniProtKB-KW"/>
</dbReference>
<dbReference type="GO" id="GO:0005524">
    <property type="term" value="F:ATP binding"/>
    <property type="evidence" value="ECO:0007669"/>
    <property type="project" value="InterPro"/>
</dbReference>
<dbReference type="CDD" id="cd18785">
    <property type="entry name" value="SF2_C"/>
    <property type="match status" value="1"/>
</dbReference>
<dbReference type="SUPFAM" id="SSF52540">
    <property type="entry name" value="P-loop containing nucleoside triphosphate hydrolases"/>
    <property type="match status" value="2"/>
</dbReference>
<dbReference type="InterPro" id="IPR050742">
    <property type="entry name" value="Helicase_Restrict-Modif_Enz"/>
</dbReference>
<evidence type="ECO:0000313" key="2">
    <source>
        <dbReference type="EMBL" id="PKK88331.1"/>
    </source>
</evidence>
<dbReference type="GO" id="GO:0003677">
    <property type="term" value="F:DNA binding"/>
    <property type="evidence" value="ECO:0007669"/>
    <property type="project" value="InterPro"/>
</dbReference>
<organism evidence="2 3">
    <name type="scientific">Candidatus Wallbacteria bacterium HGW-Wallbacteria-1</name>
    <dbReference type="NCBI Taxonomy" id="2013854"/>
    <lineage>
        <taxon>Bacteria</taxon>
        <taxon>Candidatus Walliibacteriota</taxon>
    </lineage>
</organism>
<dbReference type="PANTHER" id="PTHR47396">
    <property type="entry name" value="TYPE I RESTRICTION ENZYME ECOKI R PROTEIN"/>
    <property type="match status" value="1"/>
</dbReference>
<dbReference type="AlphaFoldDB" id="A0A2N1PJ15"/>
<keyword evidence="2" id="KW-0540">Nuclease</keyword>
<sequence>MFEPKNYQRETLEWLRRYLEEARFTGPQSAFDSLRQQNPQTERTPYRVLAGLEDVPYVCLRLPTGGGKTYLAARSIAVAAQAYLEQDYPLVLWMVPTNTIRAQTLATLKKLGHPNRLALEEVFGGQLLVIDITDFTQLRPQDLRDKVVIVVGTLQTLRVNSTEGRKVYAHHEDLEAHFVSVPTNIPGLERFENGAFKFSFRNLLTLHRPLVIIDEAHNNTSELNVEVLQRVQPACIIEFTATPAANSNILHAVSALELKAEEMIKLPIVLTQHETWQEAVRDSILTRQKLHDLAKQDRDYIHPIVLIQAEEHGHEVTFDIIRQFLIVQEKIEPSRIAVATGAQRELDGVNLLDPRNLIEFVITIEALKEGWDCPFAYVFCSVATVHSKKDVEQLLGRVLRMPYARKRQHEELNRAYAHVSASSWPQAVSQLEDRLVSMGFEEQEAEEAICPQTNLFPGVGDQVIPGNRPPAISLVLSTSPDLVNLTAEELARVAVRQIDKGRVAFEVKGEVDEAFKLKLVEAVSPVDRDAMQKIISIYRHQIPHTPAQRGERFSVPQLCLWADGALEVAEKDWFLSPSGWNLLDYPAEMNSGEFNIQERSVSFLIDIFGRQLTTKYLGTQMPLDLEDVDSGWNDLQLSRWLDGKLYQPDIRQEVLLEWLRRCLKYLIDQRSFTLTGLARGRFLLEKALREKIKACRQVAYERGYQHTLFDAGARVETSPNYAFTFDPNNYPAHWPYNGRYQFAKHYYSNVGELESSGEEFECAQAIDRCHQVKYWVRNLAQQPRFSFRLPLANGYFYPDFVCELIDGRILVVEYKGAHLEEYEKEKRNVGELWAEKSQGKALFLWAVKEDNQNRDVYQQLDAIL</sequence>
<dbReference type="InterPro" id="IPR027417">
    <property type="entry name" value="P-loop_NTPase"/>
</dbReference>
<comment type="caution">
    <text evidence="2">The sequence shown here is derived from an EMBL/GenBank/DDBJ whole genome shotgun (WGS) entry which is preliminary data.</text>
</comment>
<keyword evidence="2" id="KW-0255">Endonuclease</keyword>
<dbReference type="InterPro" id="IPR006935">
    <property type="entry name" value="Helicase/UvrB_N"/>
</dbReference>